<evidence type="ECO:0000256" key="4">
    <source>
        <dbReference type="ARBA" id="ARBA00022801"/>
    </source>
</evidence>
<dbReference type="Pfam" id="PF00091">
    <property type="entry name" value="Tubulin"/>
    <property type="match status" value="1"/>
</dbReference>
<dbReference type="PANTHER" id="PTHR11588">
    <property type="entry name" value="TUBULIN"/>
    <property type="match status" value="1"/>
</dbReference>
<comment type="caution">
    <text evidence="8">Lacks conserved residue(s) required for the propagation of feature annotation.</text>
</comment>
<dbReference type="AlphaFoldDB" id="A0A1S8X5B0"/>
<dbReference type="Gene3D" id="3.40.50.1440">
    <property type="entry name" value="Tubulin/FtsZ, GTPase domain"/>
    <property type="match status" value="1"/>
</dbReference>
<feature type="domain" description="SRCR" evidence="10">
    <location>
        <begin position="44"/>
        <end position="93"/>
    </location>
</feature>
<comment type="catalytic activity">
    <reaction evidence="7">
        <text>GTP + H2O = GDP + phosphate + H(+)</text>
        <dbReference type="Rhea" id="RHEA:19669"/>
        <dbReference type="ChEBI" id="CHEBI:15377"/>
        <dbReference type="ChEBI" id="CHEBI:15378"/>
        <dbReference type="ChEBI" id="CHEBI:37565"/>
        <dbReference type="ChEBI" id="CHEBI:43474"/>
        <dbReference type="ChEBI" id="CHEBI:58189"/>
    </reaction>
    <physiologicalReaction direction="left-to-right" evidence="7">
        <dbReference type="Rhea" id="RHEA:19670"/>
    </physiologicalReaction>
</comment>
<evidence type="ECO:0000256" key="7">
    <source>
        <dbReference type="ARBA" id="ARBA00049117"/>
    </source>
</evidence>
<name>A0A1S8X5B0_OPIVI</name>
<dbReference type="InterPro" id="IPR002452">
    <property type="entry name" value="Alpha_tubulin"/>
</dbReference>
<keyword evidence="3" id="KW-0547">Nucleotide-binding</keyword>
<dbReference type="PRINTS" id="PR00258">
    <property type="entry name" value="SPERACTRCPTR"/>
</dbReference>
<dbReference type="InterPro" id="IPR000217">
    <property type="entry name" value="Tubulin"/>
</dbReference>
<dbReference type="GO" id="GO:0007017">
    <property type="term" value="P:microtubule-based process"/>
    <property type="evidence" value="ECO:0007669"/>
    <property type="project" value="InterPro"/>
</dbReference>
<dbReference type="PRINTS" id="PR01162">
    <property type="entry name" value="ALPHATUBULIN"/>
</dbReference>
<dbReference type="GO" id="GO:0005200">
    <property type="term" value="F:structural constituent of cytoskeleton"/>
    <property type="evidence" value="ECO:0007669"/>
    <property type="project" value="InterPro"/>
</dbReference>
<keyword evidence="2" id="KW-0493">Microtubule</keyword>
<evidence type="ECO:0000256" key="9">
    <source>
        <dbReference type="SAM" id="SignalP"/>
    </source>
</evidence>
<dbReference type="GO" id="GO:0016787">
    <property type="term" value="F:hydrolase activity"/>
    <property type="evidence" value="ECO:0007669"/>
    <property type="project" value="UniProtKB-KW"/>
</dbReference>
<dbReference type="GO" id="GO:0016020">
    <property type="term" value="C:membrane"/>
    <property type="evidence" value="ECO:0007669"/>
    <property type="project" value="InterPro"/>
</dbReference>
<dbReference type="Proteomes" id="UP000243686">
    <property type="component" value="Unassembled WGS sequence"/>
</dbReference>
<evidence type="ECO:0000259" key="10">
    <source>
        <dbReference type="PROSITE" id="PS50287"/>
    </source>
</evidence>
<dbReference type="InterPro" id="IPR003008">
    <property type="entry name" value="Tubulin_FtsZ_GTPase"/>
</dbReference>
<dbReference type="InterPro" id="IPR036772">
    <property type="entry name" value="SRCR-like_dom_sf"/>
</dbReference>
<keyword evidence="9" id="KW-0732">Signal</keyword>
<dbReference type="InterPro" id="IPR036525">
    <property type="entry name" value="Tubulin/FtsZ_GTPase_sf"/>
</dbReference>
<evidence type="ECO:0000256" key="3">
    <source>
        <dbReference type="ARBA" id="ARBA00022741"/>
    </source>
</evidence>
<evidence type="ECO:0000313" key="12">
    <source>
        <dbReference type="Proteomes" id="UP000243686"/>
    </source>
</evidence>
<keyword evidence="5" id="KW-0342">GTP-binding</keyword>
<feature type="signal peptide" evidence="9">
    <location>
        <begin position="1"/>
        <end position="31"/>
    </location>
</feature>
<dbReference type="PROSITE" id="PS50287">
    <property type="entry name" value="SRCR_2"/>
    <property type="match status" value="1"/>
</dbReference>
<comment type="similarity">
    <text evidence="1">Belongs to the tubulin family.</text>
</comment>
<keyword evidence="4" id="KW-0378">Hydrolase</keyword>
<feature type="chain" id="PRO_5012119832" evidence="9">
    <location>
        <begin position="32"/>
        <end position="226"/>
    </location>
</feature>
<proteinExistence type="inferred from homology"/>
<dbReference type="SMART" id="SM00202">
    <property type="entry name" value="SR"/>
    <property type="match status" value="1"/>
</dbReference>
<dbReference type="InterPro" id="IPR001190">
    <property type="entry name" value="SRCR"/>
</dbReference>
<evidence type="ECO:0000256" key="8">
    <source>
        <dbReference type="PROSITE-ProRule" id="PRU00196"/>
    </source>
</evidence>
<keyword evidence="12" id="KW-1185">Reference proteome</keyword>
<organism evidence="11 12">
    <name type="scientific">Opisthorchis viverrini</name>
    <name type="common">Southeast Asian liver fluke</name>
    <dbReference type="NCBI Taxonomy" id="6198"/>
    <lineage>
        <taxon>Eukaryota</taxon>
        <taxon>Metazoa</taxon>
        <taxon>Spiralia</taxon>
        <taxon>Lophotrochozoa</taxon>
        <taxon>Platyhelminthes</taxon>
        <taxon>Trematoda</taxon>
        <taxon>Digenea</taxon>
        <taxon>Opisthorchiida</taxon>
        <taxon>Opisthorchiata</taxon>
        <taxon>Opisthorchiidae</taxon>
        <taxon>Opisthorchis</taxon>
    </lineage>
</organism>
<dbReference type="SUPFAM" id="SSF56487">
    <property type="entry name" value="SRCR-like"/>
    <property type="match status" value="1"/>
</dbReference>
<evidence type="ECO:0000256" key="1">
    <source>
        <dbReference type="ARBA" id="ARBA00009636"/>
    </source>
</evidence>
<evidence type="ECO:0000313" key="11">
    <source>
        <dbReference type="EMBL" id="OON21831.1"/>
    </source>
</evidence>
<dbReference type="GO" id="GO:0005525">
    <property type="term" value="F:GTP binding"/>
    <property type="evidence" value="ECO:0007669"/>
    <property type="project" value="UniProtKB-KW"/>
</dbReference>
<dbReference type="EMBL" id="KV891976">
    <property type="protein sequence ID" value="OON21831.1"/>
    <property type="molecule type" value="Genomic_DNA"/>
</dbReference>
<sequence length="226" mass="25188">MVAEAMRSACSGNFDWKSLVALQILAASSLALSLDTNIHQDGDLKLVDGPLPTMGTLLVFRGYGWGRICDDHWTMKEAQVVCRQLKMGYALEANRRNHYGSRISDLEPTVVDEQRTGSYRQLFHPDGKEDAANNYARGHYTVGKEVIDHVIDRVRKLSDQRQGLQGFLVFQSFRGGTGSGFTSLLMERLSVDYGKKAKLEFAVYPAPHIATAFVEPYNSVLTTHTT</sequence>
<reference evidence="11 12" key="1">
    <citation type="submission" date="2015-03" db="EMBL/GenBank/DDBJ databases">
        <title>Draft genome of the nematode, Opisthorchis viverrini.</title>
        <authorList>
            <person name="Mitreva M."/>
        </authorList>
    </citation>
    <scope>NUCLEOTIDE SEQUENCE [LARGE SCALE GENOMIC DNA]</scope>
    <source>
        <strain evidence="11">Khon Kaen</strain>
    </source>
</reference>
<evidence type="ECO:0000256" key="5">
    <source>
        <dbReference type="ARBA" id="ARBA00023134"/>
    </source>
</evidence>
<dbReference type="SUPFAM" id="SSF52490">
    <property type="entry name" value="Tubulin nucleotide-binding domain-like"/>
    <property type="match status" value="1"/>
</dbReference>
<evidence type="ECO:0000256" key="2">
    <source>
        <dbReference type="ARBA" id="ARBA00022701"/>
    </source>
</evidence>
<protein>
    <submittedName>
        <fullName evidence="11">Tubulin/FtsZ family, GTPase domain protein</fullName>
    </submittedName>
</protein>
<dbReference type="GO" id="GO:0005874">
    <property type="term" value="C:microtubule"/>
    <property type="evidence" value="ECO:0007669"/>
    <property type="project" value="UniProtKB-KW"/>
</dbReference>
<dbReference type="PRINTS" id="PR01161">
    <property type="entry name" value="TUBULIN"/>
</dbReference>
<dbReference type="SMART" id="SM00864">
    <property type="entry name" value="Tubulin"/>
    <property type="match status" value="1"/>
</dbReference>
<keyword evidence="6" id="KW-1015">Disulfide bond</keyword>
<accession>A0A1S8X5B0</accession>
<evidence type="ECO:0000256" key="6">
    <source>
        <dbReference type="ARBA" id="ARBA00023157"/>
    </source>
</evidence>
<gene>
    <name evidence="11" type="ORF">X801_02268</name>
</gene>